<keyword evidence="2" id="KW-1185">Reference proteome</keyword>
<dbReference type="Proteomes" id="UP000026962">
    <property type="component" value="Chromosome 1"/>
</dbReference>
<organism evidence="1">
    <name type="scientific">Oryza punctata</name>
    <name type="common">Red rice</name>
    <dbReference type="NCBI Taxonomy" id="4537"/>
    <lineage>
        <taxon>Eukaryota</taxon>
        <taxon>Viridiplantae</taxon>
        <taxon>Streptophyta</taxon>
        <taxon>Embryophyta</taxon>
        <taxon>Tracheophyta</taxon>
        <taxon>Spermatophyta</taxon>
        <taxon>Magnoliopsida</taxon>
        <taxon>Liliopsida</taxon>
        <taxon>Poales</taxon>
        <taxon>Poaceae</taxon>
        <taxon>BOP clade</taxon>
        <taxon>Oryzoideae</taxon>
        <taxon>Oryzeae</taxon>
        <taxon>Oryzinae</taxon>
        <taxon>Oryza</taxon>
    </lineage>
</organism>
<reference evidence="1" key="2">
    <citation type="submission" date="2018-05" db="EMBL/GenBank/DDBJ databases">
        <title>OpunRS2 (Oryza punctata Reference Sequence Version 2).</title>
        <authorList>
            <person name="Zhang J."/>
            <person name="Kudrna D."/>
            <person name="Lee S."/>
            <person name="Talag J."/>
            <person name="Welchert J."/>
            <person name="Wing R.A."/>
        </authorList>
    </citation>
    <scope>NUCLEOTIDE SEQUENCE [LARGE SCALE GENOMIC DNA]</scope>
</reference>
<reference evidence="1" key="1">
    <citation type="submission" date="2015-04" db="UniProtKB">
        <authorList>
            <consortium name="EnsemblPlants"/>
        </authorList>
    </citation>
    <scope>IDENTIFICATION</scope>
</reference>
<dbReference type="AlphaFoldDB" id="A0A0E0JKX8"/>
<dbReference type="Gramene" id="OPUNC01G22260.1">
    <property type="protein sequence ID" value="OPUNC01G22260.1"/>
    <property type="gene ID" value="OPUNC01G22260"/>
</dbReference>
<sequence length="56" mass="6026">MMMKRLAPTTTTMEAAMGAGRSLSTPRCFITSNLSWNGSHIVDQHSSSGGASHFLR</sequence>
<dbReference type="EnsemblPlants" id="OPUNC01G22260.1">
    <property type="protein sequence ID" value="OPUNC01G22260.1"/>
    <property type="gene ID" value="OPUNC01G22260"/>
</dbReference>
<evidence type="ECO:0000313" key="2">
    <source>
        <dbReference type="Proteomes" id="UP000026962"/>
    </source>
</evidence>
<dbReference type="HOGENOM" id="CLU_3017587_0_0_1"/>
<protein>
    <submittedName>
        <fullName evidence="1">Uncharacterized protein</fullName>
    </submittedName>
</protein>
<proteinExistence type="predicted"/>
<name>A0A0E0JKX8_ORYPU</name>
<evidence type="ECO:0000313" key="1">
    <source>
        <dbReference type="EnsemblPlants" id="OPUNC01G22260.1"/>
    </source>
</evidence>
<accession>A0A0E0JKX8</accession>